<sequence length="144" mass="16536">MDEIYFLRHYLSSLRYRCSKAILNAPSNYPNYELGNGVRTPIEILAHMSDVIRYAQSVFDNQVQLKKESGNWNDEVQTFFNELHNLDNLMKSNGIPNKDRIIEKLIQGPLSDAMTHVGQLSMIRRMAGDSIPGENFFIAEVKVE</sequence>
<dbReference type="PATRIC" id="fig|886882.15.peg.3781"/>
<dbReference type="KEGG" id="ppm:PPSC2_17685"/>
<evidence type="ECO:0000313" key="2">
    <source>
        <dbReference type="Proteomes" id="UP000006868"/>
    </source>
</evidence>
<dbReference type="HOGENOM" id="CLU_124378_0_0_9"/>
<dbReference type="RefSeq" id="WP_016324600.1">
    <property type="nucleotide sequence ID" value="NC_014622.2"/>
</dbReference>
<protein>
    <recommendedName>
        <fullName evidence="3">DinB family protein</fullName>
    </recommendedName>
</protein>
<proteinExistence type="predicted"/>
<dbReference type="SUPFAM" id="SSF109854">
    <property type="entry name" value="DinB/YfiT-like putative metalloenzymes"/>
    <property type="match status" value="1"/>
</dbReference>
<evidence type="ECO:0008006" key="3">
    <source>
        <dbReference type="Google" id="ProtNLM"/>
    </source>
</evidence>
<gene>
    <name evidence="1" type="ORF">PPSC2_17685</name>
</gene>
<accession>A0A0D5ZCI7</accession>
<dbReference type="AlphaFoldDB" id="A0A0D5ZCI7"/>
<dbReference type="OrthoDB" id="2678921at2"/>
<evidence type="ECO:0000313" key="1">
    <source>
        <dbReference type="EMBL" id="AKA44294.1"/>
    </source>
</evidence>
<organism evidence="1 2">
    <name type="scientific">Paenibacillus polymyxa (strain SC2)</name>
    <name type="common">Bacillus polymyxa</name>
    <dbReference type="NCBI Taxonomy" id="886882"/>
    <lineage>
        <taxon>Bacteria</taxon>
        <taxon>Bacillati</taxon>
        <taxon>Bacillota</taxon>
        <taxon>Bacilli</taxon>
        <taxon>Bacillales</taxon>
        <taxon>Paenibacillaceae</taxon>
        <taxon>Paenibacillus</taxon>
    </lineage>
</organism>
<dbReference type="EMBL" id="CP002213">
    <property type="protein sequence ID" value="AKA44294.1"/>
    <property type="molecule type" value="Genomic_DNA"/>
</dbReference>
<reference evidence="1 2" key="1">
    <citation type="journal article" date="2011" name="J. Bacteriol.">
        <title>Complete genome sequence of Paenibacillus polymyxa SC2, a strain of plant growth-promoting Rhizobacterium with broad-spectrum antimicrobial activity.</title>
        <authorList>
            <person name="Ma M."/>
            <person name="Wang C."/>
            <person name="Ding Y."/>
            <person name="Li L."/>
            <person name="Shen D."/>
            <person name="Jiang X."/>
            <person name="Guan D."/>
            <person name="Cao F."/>
            <person name="Chen H."/>
            <person name="Feng R."/>
            <person name="Wang X."/>
            <person name="Ge Y."/>
            <person name="Yao L."/>
            <person name="Bing X."/>
            <person name="Yang X."/>
            <person name="Li J."/>
            <person name="Du B."/>
        </authorList>
    </citation>
    <scope>NUCLEOTIDE SEQUENCE [LARGE SCALE GENOMIC DNA]</scope>
    <source>
        <strain evidence="1 2">SC2</strain>
    </source>
</reference>
<dbReference type="Proteomes" id="UP000006868">
    <property type="component" value="Chromosome"/>
</dbReference>
<name>A0A0D5ZCI7_PAEPS</name>
<dbReference type="InterPro" id="IPR034660">
    <property type="entry name" value="DinB/YfiT-like"/>
</dbReference>